<dbReference type="SUPFAM" id="SSF46894">
    <property type="entry name" value="C-terminal effector domain of the bipartite response regulators"/>
    <property type="match status" value="1"/>
</dbReference>
<gene>
    <name evidence="4" type="ORF">P0Y53_01290</name>
</gene>
<dbReference type="InterPro" id="IPR001789">
    <property type="entry name" value="Sig_transdc_resp-reg_receiver"/>
</dbReference>
<evidence type="ECO:0000256" key="1">
    <source>
        <dbReference type="ARBA" id="ARBA00023125"/>
    </source>
</evidence>
<dbReference type="SMART" id="SM00421">
    <property type="entry name" value="HTH_LUXR"/>
    <property type="match status" value="1"/>
</dbReference>
<dbReference type="Proteomes" id="UP001220610">
    <property type="component" value="Chromosome"/>
</dbReference>
<dbReference type="GO" id="GO:0003677">
    <property type="term" value="F:DNA binding"/>
    <property type="evidence" value="ECO:0007669"/>
    <property type="project" value="UniProtKB-KW"/>
</dbReference>
<dbReference type="InterPro" id="IPR011006">
    <property type="entry name" value="CheY-like_superfamily"/>
</dbReference>
<dbReference type="AlphaFoldDB" id="A0AAJ5WSB5"/>
<dbReference type="InterPro" id="IPR051015">
    <property type="entry name" value="EvgA-like"/>
</dbReference>
<evidence type="ECO:0000259" key="3">
    <source>
        <dbReference type="PROSITE" id="PS50110"/>
    </source>
</evidence>
<dbReference type="PANTHER" id="PTHR45566">
    <property type="entry name" value="HTH-TYPE TRANSCRIPTIONAL REGULATOR YHJB-RELATED"/>
    <property type="match status" value="1"/>
</dbReference>
<comment type="caution">
    <text evidence="2">Lacks conserved residue(s) required for the propagation of feature annotation.</text>
</comment>
<dbReference type="GO" id="GO:0006355">
    <property type="term" value="P:regulation of DNA-templated transcription"/>
    <property type="evidence" value="ECO:0007669"/>
    <property type="project" value="InterPro"/>
</dbReference>
<sequence>MRSFLIAELHPITLLGTRDLLNEKFPGCQIAIARTREELVREIRQHGCSFDVAILNVRMKDQTLISCIDTIKAQCPALGIAVLGREHERVYAKWFLRHGVNAYMSQLASETEFLNMLDAVISGRIYLGDRVLQAWKCQSDERLCSGFGALSVMELEVIHHLVNGDVQADVAIRLGKSASTVATYFARAAMKLGTRDMIAVSHWIGRA</sequence>
<evidence type="ECO:0000313" key="5">
    <source>
        <dbReference type="Proteomes" id="UP001220610"/>
    </source>
</evidence>
<accession>A0AAJ5WSB5</accession>
<dbReference type="PROSITE" id="PS50110">
    <property type="entry name" value="RESPONSE_REGULATORY"/>
    <property type="match status" value="1"/>
</dbReference>
<organism evidence="4 5">
    <name type="scientific">Candidatus Pseudobacter hemicellulosilyticus</name>
    <dbReference type="NCBI Taxonomy" id="3121375"/>
    <lineage>
        <taxon>Bacteria</taxon>
        <taxon>Pseudomonadati</taxon>
        <taxon>Bacteroidota</taxon>
        <taxon>Chitinophagia</taxon>
        <taxon>Chitinophagales</taxon>
        <taxon>Chitinophagaceae</taxon>
        <taxon>Pseudobacter</taxon>
    </lineage>
</organism>
<dbReference type="PANTHER" id="PTHR45566:SF1">
    <property type="entry name" value="HTH-TYPE TRANSCRIPTIONAL REGULATOR YHJB-RELATED"/>
    <property type="match status" value="1"/>
</dbReference>
<feature type="domain" description="Response regulatory" evidence="3">
    <location>
        <begin position="3"/>
        <end position="121"/>
    </location>
</feature>
<evidence type="ECO:0000313" key="4">
    <source>
        <dbReference type="EMBL" id="WEK36121.1"/>
    </source>
</evidence>
<reference evidence="4" key="1">
    <citation type="submission" date="2023-03" db="EMBL/GenBank/DDBJ databases">
        <title>Andean soil-derived lignocellulolytic bacterial consortium as a source of novel taxa and putative plastic-active enzymes.</title>
        <authorList>
            <person name="Diaz-Garcia L."/>
            <person name="Chuvochina M."/>
            <person name="Feuerriegel G."/>
            <person name="Bunk B."/>
            <person name="Sproer C."/>
            <person name="Streit W.R."/>
            <person name="Rodriguez L.M."/>
            <person name="Overmann J."/>
            <person name="Jimenez D.J."/>
        </authorList>
    </citation>
    <scope>NUCLEOTIDE SEQUENCE</scope>
    <source>
        <strain evidence="4">MAG 7</strain>
    </source>
</reference>
<protein>
    <recommendedName>
        <fullName evidence="3">Response regulatory domain-containing protein</fullName>
    </recommendedName>
</protein>
<dbReference type="InterPro" id="IPR016032">
    <property type="entry name" value="Sig_transdc_resp-reg_C-effctor"/>
</dbReference>
<name>A0AAJ5WSB5_9BACT</name>
<dbReference type="SUPFAM" id="SSF52172">
    <property type="entry name" value="CheY-like"/>
    <property type="match status" value="1"/>
</dbReference>
<dbReference type="Gene3D" id="3.40.50.2300">
    <property type="match status" value="1"/>
</dbReference>
<keyword evidence="1" id="KW-0238">DNA-binding</keyword>
<evidence type="ECO:0000256" key="2">
    <source>
        <dbReference type="PROSITE-ProRule" id="PRU00169"/>
    </source>
</evidence>
<dbReference type="InterPro" id="IPR000792">
    <property type="entry name" value="Tscrpt_reg_LuxR_C"/>
</dbReference>
<proteinExistence type="predicted"/>
<dbReference type="EMBL" id="CP119311">
    <property type="protein sequence ID" value="WEK36121.1"/>
    <property type="molecule type" value="Genomic_DNA"/>
</dbReference>
<dbReference type="GO" id="GO:0000160">
    <property type="term" value="P:phosphorelay signal transduction system"/>
    <property type="evidence" value="ECO:0007669"/>
    <property type="project" value="InterPro"/>
</dbReference>